<gene>
    <name evidence="7" type="ORF">HYALB_00002762</name>
</gene>
<evidence type="ECO:0000313" key="8">
    <source>
        <dbReference type="Proteomes" id="UP000701801"/>
    </source>
</evidence>
<evidence type="ECO:0000256" key="1">
    <source>
        <dbReference type="ARBA" id="ARBA00022723"/>
    </source>
</evidence>
<evidence type="ECO:0000256" key="6">
    <source>
        <dbReference type="ARBA" id="ARBA00023242"/>
    </source>
</evidence>
<dbReference type="GO" id="GO:0046872">
    <property type="term" value="F:metal ion binding"/>
    <property type="evidence" value="ECO:0007669"/>
    <property type="project" value="UniProtKB-KW"/>
</dbReference>
<evidence type="ECO:0000256" key="2">
    <source>
        <dbReference type="ARBA" id="ARBA00022833"/>
    </source>
</evidence>
<accession>A0A9N9LK99</accession>
<proteinExistence type="predicted"/>
<keyword evidence="6" id="KW-0539">Nucleus</keyword>
<keyword evidence="8" id="KW-1185">Reference proteome</keyword>
<protein>
    <submittedName>
        <fullName evidence="7">Uncharacterized protein</fullName>
    </submittedName>
</protein>
<evidence type="ECO:0000313" key="7">
    <source>
        <dbReference type="EMBL" id="CAG8974126.1"/>
    </source>
</evidence>
<keyword evidence="1" id="KW-0479">Metal-binding</keyword>
<evidence type="ECO:0000256" key="3">
    <source>
        <dbReference type="ARBA" id="ARBA00023015"/>
    </source>
</evidence>
<evidence type="ECO:0000256" key="5">
    <source>
        <dbReference type="ARBA" id="ARBA00023163"/>
    </source>
</evidence>
<dbReference type="GO" id="GO:0003677">
    <property type="term" value="F:DNA binding"/>
    <property type="evidence" value="ECO:0007669"/>
    <property type="project" value="UniProtKB-KW"/>
</dbReference>
<keyword evidence="5" id="KW-0804">Transcription</keyword>
<dbReference type="OrthoDB" id="3172332at2759"/>
<dbReference type="InterPro" id="IPR052360">
    <property type="entry name" value="Transcr_Regulatory_Proteins"/>
</dbReference>
<keyword evidence="4" id="KW-0238">DNA-binding</keyword>
<organism evidence="7 8">
    <name type="scientific">Hymenoscyphus albidus</name>
    <dbReference type="NCBI Taxonomy" id="595503"/>
    <lineage>
        <taxon>Eukaryota</taxon>
        <taxon>Fungi</taxon>
        <taxon>Dikarya</taxon>
        <taxon>Ascomycota</taxon>
        <taxon>Pezizomycotina</taxon>
        <taxon>Leotiomycetes</taxon>
        <taxon>Helotiales</taxon>
        <taxon>Helotiaceae</taxon>
        <taxon>Hymenoscyphus</taxon>
    </lineage>
</organism>
<reference evidence="7" key="1">
    <citation type="submission" date="2021-07" db="EMBL/GenBank/DDBJ databases">
        <authorList>
            <person name="Durling M."/>
        </authorList>
    </citation>
    <scope>NUCLEOTIDE SEQUENCE</scope>
</reference>
<name>A0A9N9LK99_9HELO</name>
<comment type="caution">
    <text evidence="7">The sequence shown here is derived from an EMBL/GenBank/DDBJ whole genome shotgun (WGS) entry which is preliminary data.</text>
</comment>
<dbReference type="AlphaFoldDB" id="A0A9N9LK99"/>
<sequence>MREVVQHGRASKMSITKQTGFKPFAGDLGMLPVLSMVAKFCRNGEIRRDTIELMQLEPRRTGIFDSMLSVNILEWLIEKEEKGADEYGFIPEESRVRILRIDTLDEENCSTGEREVTIVYGMRDGSSDRKVLSKGGATKVAEERTGHLLSGLGMNEAGTHSTTA</sequence>
<dbReference type="PANTHER" id="PTHR36206:SF4">
    <property type="entry name" value="HYPOTHETICAL CONSERVED PROTEIN (EUROFUNG)-RELATED"/>
    <property type="match status" value="1"/>
</dbReference>
<dbReference type="PANTHER" id="PTHR36206">
    <property type="entry name" value="ASPERCRYPTIN BIOSYNTHESIS CLUSTER-SPECIFIC TRANSCRIPTION REGULATOR ATNN-RELATED"/>
    <property type="match status" value="1"/>
</dbReference>
<dbReference type="Proteomes" id="UP000701801">
    <property type="component" value="Unassembled WGS sequence"/>
</dbReference>
<evidence type="ECO:0000256" key="4">
    <source>
        <dbReference type="ARBA" id="ARBA00023125"/>
    </source>
</evidence>
<keyword evidence="3" id="KW-0805">Transcription regulation</keyword>
<keyword evidence="2" id="KW-0862">Zinc</keyword>
<dbReference type="EMBL" id="CAJVRM010000093">
    <property type="protein sequence ID" value="CAG8974126.1"/>
    <property type="molecule type" value="Genomic_DNA"/>
</dbReference>